<evidence type="ECO:0000256" key="4">
    <source>
        <dbReference type="ARBA" id="ARBA00023002"/>
    </source>
</evidence>
<dbReference type="Proteomes" id="UP000829364">
    <property type="component" value="Chromosome 12"/>
</dbReference>
<dbReference type="PRINTS" id="PR00420">
    <property type="entry name" value="RNGMNOXGNASE"/>
</dbReference>
<evidence type="ECO:0000313" key="7">
    <source>
        <dbReference type="Proteomes" id="UP000829364"/>
    </source>
</evidence>
<accession>A0A9Q8QS62</accession>
<dbReference type="InterPro" id="IPR050641">
    <property type="entry name" value="RIFMO-like"/>
</dbReference>
<keyword evidence="4" id="KW-0560">Oxidoreductase</keyword>
<dbReference type="Pfam" id="PF21274">
    <property type="entry name" value="Rng_hyd_C"/>
    <property type="match status" value="1"/>
</dbReference>
<dbReference type="Gene3D" id="3.50.50.60">
    <property type="entry name" value="FAD/NAD(P)-binding domain"/>
    <property type="match status" value="1"/>
</dbReference>
<dbReference type="PROSITE" id="PS51257">
    <property type="entry name" value="PROKAR_LIPOPROTEIN"/>
    <property type="match status" value="1"/>
</dbReference>
<dbReference type="Gene3D" id="3.40.30.120">
    <property type="match status" value="1"/>
</dbReference>
<comment type="cofactor">
    <cofactor evidence="1">
        <name>FAD</name>
        <dbReference type="ChEBI" id="CHEBI:57692"/>
    </cofactor>
</comment>
<dbReference type="EMBL" id="CP086365">
    <property type="protein sequence ID" value="UNI24668.1"/>
    <property type="molecule type" value="Genomic_DNA"/>
</dbReference>
<dbReference type="InterPro" id="IPR036188">
    <property type="entry name" value="FAD/NAD-bd_sf"/>
</dbReference>
<evidence type="ECO:0000256" key="1">
    <source>
        <dbReference type="ARBA" id="ARBA00001974"/>
    </source>
</evidence>
<dbReference type="GO" id="GO:0071949">
    <property type="term" value="F:FAD binding"/>
    <property type="evidence" value="ECO:0007669"/>
    <property type="project" value="InterPro"/>
</dbReference>
<dbReference type="GeneID" id="72072343"/>
<proteinExistence type="predicted"/>
<dbReference type="Pfam" id="PF01494">
    <property type="entry name" value="FAD_binding_3"/>
    <property type="match status" value="1"/>
</dbReference>
<dbReference type="AlphaFoldDB" id="A0A9Q8QS62"/>
<dbReference type="RefSeq" id="XP_047848149.1">
    <property type="nucleotide sequence ID" value="XM_047992136.1"/>
</dbReference>
<evidence type="ECO:0000259" key="5">
    <source>
        <dbReference type="Pfam" id="PF01494"/>
    </source>
</evidence>
<keyword evidence="2" id="KW-0285">Flavoprotein</keyword>
<gene>
    <name evidence="6" type="ORF">JDV02_010399</name>
</gene>
<dbReference type="OrthoDB" id="2690153at2759"/>
<organism evidence="6 7">
    <name type="scientific">Purpureocillium takamizusanense</name>
    <dbReference type="NCBI Taxonomy" id="2060973"/>
    <lineage>
        <taxon>Eukaryota</taxon>
        <taxon>Fungi</taxon>
        <taxon>Dikarya</taxon>
        <taxon>Ascomycota</taxon>
        <taxon>Pezizomycotina</taxon>
        <taxon>Sordariomycetes</taxon>
        <taxon>Hypocreomycetidae</taxon>
        <taxon>Hypocreales</taxon>
        <taxon>Ophiocordycipitaceae</taxon>
        <taxon>Purpureocillium</taxon>
    </lineage>
</organism>
<feature type="domain" description="FAD-binding" evidence="5">
    <location>
        <begin position="7"/>
        <end position="362"/>
    </location>
</feature>
<dbReference type="KEGG" id="ptkz:JDV02_010399"/>
<dbReference type="SUPFAM" id="SSF51905">
    <property type="entry name" value="FAD/NAD(P)-binding domain"/>
    <property type="match status" value="1"/>
</dbReference>
<reference evidence="6" key="1">
    <citation type="submission" date="2021-11" db="EMBL/GenBank/DDBJ databases">
        <title>Purpureocillium_takamizusanense_genome.</title>
        <authorList>
            <person name="Nguyen N.-H."/>
        </authorList>
    </citation>
    <scope>NUCLEOTIDE SEQUENCE</scope>
    <source>
        <strain evidence="6">PT3</strain>
    </source>
</reference>
<protein>
    <recommendedName>
        <fullName evidence="5">FAD-binding domain-containing protein</fullName>
    </recommendedName>
</protein>
<dbReference type="InterPro" id="IPR002938">
    <property type="entry name" value="FAD-bd"/>
</dbReference>
<sequence length="513" mass="55534">MTNKTLYDVIIAGAGPVGLFLACELALARTSVLVLERDSTPDSPWKADPLGFRGLQTLSVESLYRRGLLDNITDVGKRPLAPEKGAGFQSGGTFAGIMLDASRLDLSRYKYRLPGKSLLPCPIIIGSFEQALTERAEELGVTISRGGGVASIVSQDASGITVGTEGGEHFHGRWLVGCDGARSAVRKAAGIDSVGTEARFTGYAAKCDLDHPESLKPGFHPTDNGMYIFRPPNMIYLTDFDGGAFDRTQEITRDHLQAIFSRVSGRSDVAITKVHLASAFTDRCRQATTYRKGRVLIAGDAAHIHAPLGGQGLNLGLGDAMNLGWKLGMTVRREVRNGEADLALLDTYEAERYPIATRMLAWTRTQVLALQPDEHSRALRTFIHDVMDTEDGVHLLLERTWGLSQRYELGHSHPLVGSSAPDLELKDGSRLGDKMRSGKGVLFNLEGNVALRVLIANGGHEDAVDCVEVGAHDARGLRALLVRPDGVVAWVATEGNQICVEGAKTALDRWFRV</sequence>
<keyword evidence="3" id="KW-0274">FAD</keyword>
<dbReference type="GO" id="GO:0016709">
    <property type="term" value="F:oxidoreductase activity, acting on paired donors, with incorporation or reduction of molecular oxygen, NAD(P)H as one donor, and incorporation of one atom of oxygen"/>
    <property type="evidence" value="ECO:0007669"/>
    <property type="project" value="UniProtKB-ARBA"/>
</dbReference>
<dbReference type="PANTHER" id="PTHR43004">
    <property type="entry name" value="TRK SYSTEM POTASSIUM UPTAKE PROTEIN"/>
    <property type="match status" value="1"/>
</dbReference>
<evidence type="ECO:0000256" key="2">
    <source>
        <dbReference type="ARBA" id="ARBA00022630"/>
    </source>
</evidence>
<name>A0A9Q8QS62_9HYPO</name>
<evidence type="ECO:0000313" key="6">
    <source>
        <dbReference type="EMBL" id="UNI24668.1"/>
    </source>
</evidence>
<evidence type="ECO:0000256" key="3">
    <source>
        <dbReference type="ARBA" id="ARBA00022827"/>
    </source>
</evidence>
<dbReference type="PANTHER" id="PTHR43004:SF19">
    <property type="entry name" value="BINDING MONOOXYGENASE, PUTATIVE (JCVI)-RELATED"/>
    <property type="match status" value="1"/>
</dbReference>
<keyword evidence="7" id="KW-1185">Reference proteome</keyword>
<dbReference type="Gene3D" id="3.30.70.2450">
    <property type="match status" value="1"/>
</dbReference>